<evidence type="ECO:0000313" key="3">
    <source>
        <dbReference type="EMBL" id="RKG30878.1"/>
    </source>
</evidence>
<protein>
    <submittedName>
        <fullName evidence="3">DUF2799 domain-containing protein</fullName>
    </submittedName>
</protein>
<dbReference type="AlphaFoldDB" id="A0A3A8E9V2"/>
<reference evidence="3 4" key="1">
    <citation type="submission" date="2018-09" db="EMBL/GenBank/DDBJ databases">
        <title>The draft genome of Acinetobacter spp. strains.</title>
        <authorList>
            <person name="Qin J."/>
            <person name="Feng Y."/>
            <person name="Zong Z."/>
        </authorList>
    </citation>
    <scope>NUCLEOTIDE SEQUENCE [LARGE SCALE GENOMIC DNA]</scope>
    <source>
        <strain evidence="3 4">WCHAc060096</strain>
    </source>
</reference>
<keyword evidence="4" id="KW-1185">Reference proteome</keyword>
<accession>A0A3A8E9V2</accession>
<dbReference type="InterPro" id="IPR021242">
    <property type="entry name" value="DUF2799"/>
</dbReference>
<evidence type="ECO:0000256" key="1">
    <source>
        <dbReference type="SAM" id="Coils"/>
    </source>
</evidence>
<name>A0A3A8E9V2_9GAMM</name>
<sequence length="184" mass="21761">MKITNICLAIIPVLLSGCVAMSLDECKTANWVAVGEKDGSNGHERRLDQFYKACSKGNIVPNQIQYEQGYRKGQTYYCQADNIFYEALKGSGNYQVCPVETRAKLRDYYQVAHNYYNAENDYQRYQDNFKEYSRKSYDDKLKPEERERYSKLLKDLQSDSDRMNRDYHYAIRDLEKFKYEHGLK</sequence>
<keyword evidence="2" id="KW-0732">Signal</keyword>
<dbReference type="Proteomes" id="UP000269001">
    <property type="component" value="Unassembled WGS sequence"/>
</dbReference>
<dbReference type="PROSITE" id="PS51257">
    <property type="entry name" value="PROKAR_LIPOPROTEIN"/>
    <property type="match status" value="1"/>
</dbReference>
<feature type="chain" id="PRO_5017181405" evidence="2">
    <location>
        <begin position="23"/>
        <end position="184"/>
    </location>
</feature>
<organism evidence="3 4">
    <name type="scientific">Acinetobacter guerrae</name>
    <dbReference type="NCBI Taxonomy" id="1843371"/>
    <lineage>
        <taxon>Bacteria</taxon>
        <taxon>Pseudomonadati</taxon>
        <taxon>Pseudomonadota</taxon>
        <taxon>Gammaproteobacteria</taxon>
        <taxon>Moraxellales</taxon>
        <taxon>Moraxellaceae</taxon>
        <taxon>Acinetobacter</taxon>
    </lineage>
</organism>
<proteinExistence type="predicted"/>
<gene>
    <name evidence="3" type="ORF">D7V21_15095</name>
</gene>
<feature type="coiled-coil region" evidence="1">
    <location>
        <begin position="115"/>
        <end position="166"/>
    </location>
</feature>
<evidence type="ECO:0000256" key="2">
    <source>
        <dbReference type="SAM" id="SignalP"/>
    </source>
</evidence>
<dbReference type="Pfam" id="PF10973">
    <property type="entry name" value="DUF2799"/>
    <property type="match status" value="1"/>
</dbReference>
<keyword evidence="1" id="KW-0175">Coiled coil</keyword>
<evidence type="ECO:0000313" key="4">
    <source>
        <dbReference type="Proteomes" id="UP000269001"/>
    </source>
</evidence>
<dbReference type="EMBL" id="RAXU01000026">
    <property type="protein sequence ID" value="RKG30878.1"/>
    <property type="molecule type" value="Genomic_DNA"/>
</dbReference>
<feature type="signal peptide" evidence="2">
    <location>
        <begin position="1"/>
        <end position="22"/>
    </location>
</feature>
<dbReference type="RefSeq" id="WP_120371274.1">
    <property type="nucleotide sequence ID" value="NZ_RAXU01000026.1"/>
</dbReference>
<comment type="caution">
    <text evidence="3">The sequence shown here is derived from an EMBL/GenBank/DDBJ whole genome shotgun (WGS) entry which is preliminary data.</text>
</comment>